<feature type="transmembrane region" description="Helical" evidence="1">
    <location>
        <begin position="12"/>
        <end position="33"/>
    </location>
</feature>
<gene>
    <name evidence="2" type="ORF">CEXT_156431</name>
</gene>
<protein>
    <recommendedName>
        <fullName evidence="4">Secreted protein</fullName>
    </recommendedName>
</protein>
<keyword evidence="3" id="KW-1185">Reference proteome</keyword>
<dbReference type="AlphaFoldDB" id="A0AAV4TWY0"/>
<dbReference type="EMBL" id="BPLR01011865">
    <property type="protein sequence ID" value="GIY49674.1"/>
    <property type="molecule type" value="Genomic_DNA"/>
</dbReference>
<accession>A0AAV4TWY0</accession>
<evidence type="ECO:0000313" key="2">
    <source>
        <dbReference type="EMBL" id="GIY49674.1"/>
    </source>
</evidence>
<keyword evidence="1" id="KW-0472">Membrane</keyword>
<keyword evidence="1" id="KW-0812">Transmembrane</keyword>
<sequence length="109" mass="12598">MMHTTENSNLLVSISLRFLVANVYFLFVGKQLFPPRHKRFHLKQALTAQTEEDTHSICADSRPVENVPFATSTSLLLLFTHTKNLNRAKIQFHNCRHPHFEGIPTTQRI</sequence>
<evidence type="ECO:0000256" key="1">
    <source>
        <dbReference type="SAM" id="Phobius"/>
    </source>
</evidence>
<proteinExistence type="predicted"/>
<dbReference type="Proteomes" id="UP001054945">
    <property type="component" value="Unassembled WGS sequence"/>
</dbReference>
<keyword evidence="1" id="KW-1133">Transmembrane helix</keyword>
<organism evidence="2 3">
    <name type="scientific">Caerostris extrusa</name>
    <name type="common">Bark spider</name>
    <name type="synonym">Caerostris bankana</name>
    <dbReference type="NCBI Taxonomy" id="172846"/>
    <lineage>
        <taxon>Eukaryota</taxon>
        <taxon>Metazoa</taxon>
        <taxon>Ecdysozoa</taxon>
        <taxon>Arthropoda</taxon>
        <taxon>Chelicerata</taxon>
        <taxon>Arachnida</taxon>
        <taxon>Araneae</taxon>
        <taxon>Araneomorphae</taxon>
        <taxon>Entelegynae</taxon>
        <taxon>Araneoidea</taxon>
        <taxon>Araneidae</taxon>
        <taxon>Caerostris</taxon>
    </lineage>
</organism>
<comment type="caution">
    <text evidence="2">The sequence shown here is derived from an EMBL/GenBank/DDBJ whole genome shotgun (WGS) entry which is preliminary data.</text>
</comment>
<evidence type="ECO:0008006" key="4">
    <source>
        <dbReference type="Google" id="ProtNLM"/>
    </source>
</evidence>
<evidence type="ECO:0000313" key="3">
    <source>
        <dbReference type="Proteomes" id="UP001054945"/>
    </source>
</evidence>
<name>A0AAV4TWY0_CAEEX</name>
<reference evidence="2 3" key="1">
    <citation type="submission" date="2021-06" db="EMBL/GenBank/DDBJ databases">
        <title>Caerostris extrusa draft genome.</title>
        <authorList>
            <person name="Kono N."/>
            <person name="Arakawa K."/>
        </authorList>
    </citation>
    <scope>NUCLEOTIDE SEQUENCE [LARGE SCALE GENOMIC DNA]</scope>
</reference>